<evidence type="ECO:0000259" key="7">
    <source>
        <dbReference type="PROSITE" id="PS50022"/>
    </source>
</evidence>
<sequence>MIMKTHLSLRSIVVALPFLLLSGCQTVKAPEPVLPVPQEKQVNWQKMETYAFVHFGLNTFNDREWGYGDSDLQTFNPTRLDCEQWVQTFVKAGMKGVILTAKHHDGFCLWPTQLTEYCIRNTPYKDGKGDIVRELSDACKKYGIKFAVYLSPWDRHQANYGTPEYVDYFYKQLHELLSNYGEVFEVWFDGANGGDGWYGGSKEVRTIDRKTYYDYPRAYRMIDELQPQAVIFSDGGPGCRWVGNESGFAGATNWSFLRAGEVYPGYPKYRELQYGYADGNQWVAAECDVSIRPGWFYHPEENDKVKTVDELTDLYYRSVGHNATLLLNFPVGRNGLIHPADSLNAVQFHQRVQAELANNLLATAKINASGERGKQFSTLALTDGVYDTYWATNDGVTSADLTCSFEHPTLINRLMIQEYIPLGQRVKAFVVEYKQGHQWLPVKCNEETTTIGYKRLLRFETVETDQVRIRFVDARACLCINELGAYYVAGSQENYQPAVAELKSLPFTLLGVHEEELAKCRDKQEQTTCFIQGKEFVLDLGEEKEIQTFYYLPDQGEYNKGLIASYELSVAGSDSNFKTITTGEFSNIRNNPILQKIYFTPVNARYVKVKAIRTIDGEDSIGLAEVGVQ</sequence>
<evidence type="ECO:0000256" key="6">
    <source>
        <dbReference type="SAM" id="SignalP"/>
    </source>
</evidence>
<dbReference type="GO" id="GO:0006004">
    <property type="term" value="P:fucose metabolic process"/>
    <property type="evidence" value="ECO:0007669"/>
    <property type="project" value="TreeGrafter"/>
</dbReference>
<dbReference type="GO" id="GO:0005764">
    <property type="term" value="C:lysosome"/>
    <property type="evidence" value="ECO:0007669"/>
    <property type="project" value="TreeGrafter"/>
</dbReference>
<feature type="domain" description="F5/8 type C" evidence="7">
    <location>
        <begin position="538"/>
        <end position="628"/>
    </location>
</feature>
<dbReference type="EC" id="3.2.1.51" evidence="2"/>
<evidence type="ECO:0000256" key="5">
    <source>
        <dbReference type="ARBA" id="ARBA00023295"/>
    </source>
</evidence>
<evidence type="ECO:0000313" key="8">
    <source>
        <dbReference type="EMBL" id="GAE84717.1"/>
    </source>
</evidence>
<accession>W4UV68</accession>
<keyword evidence="3 6" id="KW-0732">Signal</keyword>
<dbReference type="EMBL" id="BAIV01000019">
    <property type="protein sequence ID" value="GAE84717.1"/>
    <property type="molecule type" value="Genomic_DNA"/>
</dbReference>
<gene>
    <name evidence="8" type="ORF">JCM10512_3079</name>
</gene>
<feature type="chain" id="PRO_5004851511" description="alpha-L-fucosidase" evidence="6">
    <location>
        <begin position="30"/>
        <end position="629"/>
    </location>
</feature>
<dbReference type="PANTHER" id="PTHR10030">
    <property type="entry name" value="ALPHA-L-FUCOSIDASE"/>
    <property type="match status" value="1"/>
</dbReference>
<protein>
    <recommendedName>
        <fullName evidence="2">alpha-L-fucosidase</fullName>
        <ecNumber evidence="2">3.2.1.51</ecNumber>
    </recommendedName>
</protein>
<dbReference type="PROSITE" id="PS51257">
    <property type="entry name" value="PROKAR_LIPOPROTEIN"/>
    <property type="match status" value="1"/>
</dbReference>
<dbReference type="PANTHER" id="PTHR10030:SF37">
    <property type="entry name" value="ALPHA-L-FUCOSIDASE-RELATED"/>
    <property type="match status" value="1"/>
</dbReference>
<name>W4UV68_9BACE</name>
<dbReference type="Gene3D" id="3.20.20.80">
    <property type="entry name" value="Glycosidases"/>
    <property type="match status" value="1"/>
</dbReference>
<organism evidence="8 9">
    <name type="scientific">Bacteroides reticulotermitis JCM 10512</name>
    <dbReference type="NCBI Taxonomy" id="1445607"/>
    <lineage>
        <taxon>Bacteria</taxon>
        <taxon>Pseudomonadati</taxon>
        <taxon>Bacteroidota</taxon>
        <taxon>Bacteroidia</taxon>
        <taxon>Bacteroidales</taxon>
        <taxon>Bacteroidaceae</taxon>
        <taxon>Bacteroides</taxon>
    </lineage>
</organism>
<dbReference type="AlphaFoldDB" id="W4UV68"/>
<dbReference type="PROSITE" id="PS50022">
    <property type="entry name" value="FA58C_3"/>
    <property type="match status" value="1"/>
</dbReference>
<comment type="caution">
    <text evidence="8">The sequence shown here is derived from an EMBL/GenBank/DDBJ whole genome shotgun (WGS) entry which is preliminary data.</text>
</comment>
<dbReference type="Pfam" id="PF01120">
    <property type="entry name" value="Alpha_L_fucos"/>
    <property type="match status" value="1"/>
</dbReference>
<dbReference type="InterPro" id="IPR057739">
    <property type="entry name" value="Glyco_hydro_29_N"/>
</dbReference>
<dbReference type="SUPFAM" id="SSF49785">
    <property type="entry name" value="Galactose-binding domain-like"/>
    <property type="match status" value="2"/>
</dbReference>
<dbReference type="InterPro" id="IPR008979">
    <property type="entry name" value="Galactose-bd-like_sf"/>
</dbReference>
<evidence type="ECO:0000256" key="2">
    <source>
        <dbReference type="ARBA" id="ARBA00012662"/>
    </source>
</evidence>
<proteinExistence type="inferred from homology"/>
<dbReference type="InterPro" id="IPR017853">
    <property type="entry name" value="GH"/>
</dbReference>
<dbReference type="GO" id="GO:0016139">
    <property type="term" value="P:glycoside catabolic process"/>
    <property type="evidence" value="ECO:0007669"/>
    <property type="project" value="TreeGrafter"/>
</dbReference>
<keyword evidence="5" id="KW-0326">Glycosidase</keyword>
<dbReference type="InterPro" id="IPR000421">
    <property type="entry name" value="FA58C"/>
</dbReference>
<evidence type="ECO:0000256" key="3">
    <source>
        <dbReference type="ARBA" id="ARBA00022729"/>
    </source>
</evidence>
<evidence type="ECO:0000256" key="1">
    <source>
        <dbReference type="ARBA" id="ARBA00007951"/>
    </source>
</evidence>
<dbReference type="Pfam" id="PF00754">
    <property type="entry name" value="F5_F8_type_C"/>
    <property type="match status" value="2"/>
</dbReference>
<dbReference type="STRING" id="1445607.JCM10512_3079"/>
<keyword evidence="9" id="KW-1185">Reference proteome</keyword>
<dbReference type="InterPro" id="IPR000933">
    <property type="entry name" value="Glyco_hydro_29"/>
</dbReference>
<reference evidence="8 9" key="1">
    <citation type="journal article" date="2014" name="Genome Announc.">
        <title>Draft Genome Sequence of Bacteroides reticulotermitis Strain JCM 10512T, Isolated from the Gut of a Termite.</title>
        <authorList>
            <person name="Yuki M."/>
            <person name="Oshima K."/>
            <person name="Suda W."/>
            <person name="Sakamoto M."/>
            <person name="Iida T."/>
            <person name="Hattori M."/>
            <person name="Ohkuma M."/>
        </authorList>
    </citation>
    <scope>NUCLEOTIDE SEQUENCE [LARGE SCALE GENOMIC DNA]</scope>
    <source>
        <strain evidence="8 9">JCM 10512</strain>
    </source>
</reference>
<dbReference type="Gene3D" id="2.60.120.260">
    <property type="entry name" value="Galactose-binding domain-like"/>
    <property type="match status" value="2"/>
</dbReference>
<keyword evidence="4" id="KW-0378">Hydrolase</keyword>
<dbReference type="SMART" id="SM00812">
    <property type="entry name" value="Alpha_L_fucos"/>
    <property type="match status" value="1"/>
</dbReference>
<dbReference type="SUPFAM" id="SSF51445">
    <property type="entry name" value="(Trans)glycosidases"/>
    <property type="match status" value="1"/>
</dbReference>
<dbReference type="FunFam" id="3.20.20.80:FF:000052">
    <property type="entry name" value="Putative alpha-L-fucosidase 1"/>
    <property type="match status" value="1"/>
</dbReference>
<feature type="signal peptide" evidence="6">
    <location>
        <begin position="1"/>
        <end position="29"/>
    </location>
</feature>
<dbReference type="Proteomes" id="UP000019131">
    <property type="component" value="Unassembled WGS sequence"/>
</dbReference>
<evidence type="ECO:0000313" key="9">
    <source>
        <dbReference type="Proteomes" id="UP000019131"/>
    </source>
</evidence>
<comment type="similarity">
    <text evidence="1">Belongs to the glycosyl hydrolase 29 family.</text>
</comment>
<evidence type="ECO:0000256" key="4">
    <source>
        <dbReference type="ARBA" id="ARBA00022801"/>
    </source>
</evidence>
<dbReference type="GO" id="GO:0004560">
    <property type="term" value="F:alpha-L-fucosidase activity"/>
    <property type="evidence" value="ECO:0007669"/>
    <property type="project" value="InterPro"/>
</dbReference>